<comment type="caution">
    <text evidence="3">The sequence shown here is derived from an EMBL/GenBank/DDBJ whole genome shotgun (WGS) entry which is preliminary data.</text>
</comment>
<reference evidence="3 4" key="1">
    <citation type="submission" date="2019-02" db="EMBL/GenBank/DDBJ databases">
        <title>Deep-cultivation of Planctomycetes and their phenomic and genomic characterization uncovers novel biology.</title>
        <authorList>
            <person name="Wiegand S."/>
            <person name="Jogler M."/>
            <person name="Boedeker C."/>
            <person name="Pinto D."/>
            <person name="Vollmers J."/>
            <person name="Rivas-Marin E."/>
            <person name="Kohn T."/>
            <person name="Peeters S.H."/>
            <person name="Heuer A."/>
            <person name="Rast P."/>
            <person name="Oberbeckmann S."/>
            <person name="Bunk B."/>
            <person name="Jeske O."/>
            <person name="Meyerdierks A."/>
            <person name="Storesund J.E."/>
            <person name="Kallscheuer N."/>
            <person name="Luecker S."/>
            <person name="Lage O.M."/>
            <person name="Pohl T."/>
            <person name="Merkel B.J."/>
            <person name="Hornburger P."/>
            <person name="Mueller R.-W."/>
            <person name="Bruemmer F."/>
            <person name="Labrenz M."/>
            <person name="Spormann A.M."/>
            <person name="Op Den Camp H."/>
            <person name="Overmann J."/>
            <person name="Amann R."/>
            <person name="Jetten M.S.M."/>
            <person name="Mascher T."/>
            <person name="Medema M.H."/>
            <person name="Devos D.P."/>
            <person name="Kaster A.-K."/>
            <person name="Ovreas L."/>
            <person name="Rohde M."/>
            <person name="Galperin M.Y."/>
            <person name="Jogler C."/>
        </authorList>
    </citation>
    <scope>NUCLEOTIDE SEQUENCE [LARGE SCALE GENOMIC DNA]</scope>
    <source>
        <strain evidence="3 4">Pan14r</strain>
    </source>
</reference>
<evidence type="ECO:0000313" key="3">
    <source>
        <dbReference type="EMBL" id="TWT69649.1"/>
    </source>
</evidence>
<sequence>MGMRTAFRAFAAALFDKTVSEKIDAVLSGDDVQPAALPSPQPRLEPSAASAPAPAPPARSEAITLLATLQRESRLVDLVYEDLTNFGDAQVGAAARPCLQQCQKTLQRVLDIRPIETAGEGQTVNIGDQPSPTRYQRVGDGQSATPRLVHHGWMAGQVSLPEWTGNDDDADVIAPAQVEG</sequence>
<feature type="compositionally biased region" description="Polar residues" evidence="1">
    <location>
        <begin position="120"/>
        <end position="134"/>
    </location>
</feature>
<keyword evidence="4" id="KW-1185">Reference proteome</keyword>
<feature type="region of interest" description="Disordered" evidence="1">
    <location>
        <begin position="33"/>
        <end position="56"/>
    </location>
</feature>
<dbReference type="InterPro" id="IPR021212">
    <property type="entry name" value="DUF2760"/>
</dbReference>
<evidence type="ECO:0000313" key="4">
    <source>
        <dbReference type="Proteomes" id="UP000317238"/>
    </source>
</evidence>
<name>A0A5C5Y495_9PLAN</name>
<protein>
    <recommendedName>
        <fullName evidence="2">DUF2760 domain-containing protein</fullName>
    </recommendedName>
</protein>
<feature type="domain" description="DUF2760" evidence="2">
    <location>
        <begin position="60"/>
        <end position="179"/>
    </location>
</feature>
<dbReference type="AlphaFoldDB" id="A0A5C5Y495"/>
<dbReference type="EMBL" id="SJPL01000001">
    <property type="protein sequence ID" value="TWT69649.1"/>
    <property type="molecule type" value="Genomic_DNA"/>
</dbReference>
<dbReference type="OrthoDB" id="21395at2"/>
<evidence type="ECO:0000256" key="1">
    <source>
        <dbReference type="SAM" id="MobiDB-lite"/>
    </source>
</evidence>
<accession>A0A5C5Y495</accession>
<evidence type="ECO:0000259" key="2">
    <source>
        <dbReference type="Pfam" id="PF10816"/>
    </source>
</evidence>
<dbReference type="Proteomes" id="UP000317238">
    <property type="component" value="Unassembled WGS sequence"/>
</dbReference>
<organism evidence="3 4">
    <name type="scientific">Crateriforma conspicua</name>
    <dbReference type="NCBI Taxonomy" id="2527996"/>
    <lineage>
        <taxon>Bacteria</taxon>
        <taxon>Pseudomonadati</taxon>
        <taxon>Planctomycetota</taxon>
        <taxon>Planctomycetia</taxon>
        <taxon>Planctomycetales</taxon>
        <taxon>Planctomycetaceae</taxon>
        <taxon>Crateriforma</taxon>
    </lineage>
</organism>
<dbReference type="Pfam" id="PF10816">
    <property type="entry name" value="DUF2760"/>
    <property type="match status" value="1"/>
</dbReference>
<gene>
    <name evidence="3" type="ORF">Pan14r_19390</name>
</gene>
<proteinExistence type="predicted"/>
<feature type="region of interest" description="Disordered" evidence="1">
    <location>
        <begin position="120"/>
        <end position="144"/>
    </location>
</feature>